<accession>A0AAJ1SXH8</accession>
<feature type="region of interest" description="Disordered" evidence="1">
    <location>
        <begin position="158"/>
        <end position="177"/>
    </location>
</feature>
<reference evidence="2 3" key="1">
    <citation type="submission" date="2023-07" db="EMBL/GenBank/DDBJ databases">
        <title>Sorghum-associated microbial communities from plants grown in Nebraska, USA.</title>
        <authorList>
            <person name="Schachtman D."/>
        </authorList>
    </citation>
    <scope>NUCLEOTIDE SEQUENCE [LARGE SCALE GENOMIC DNA]</scope>
    <source>
        <strain evidence="2 3">DS1001</strain>
    </source>
</reference>
<proteinExistence type="predicted"/>
<evidence type="ECO:0000313" key="3">
    <source>
        <dbReference type="Proteomes" id="UP001239267"/>
    </source>
</evidence>
<evidence type="ECO:0000256" key="1">
    <source>
        <dbReference type="SAM" id="MobiDB-lite"/>
    </source>
</evidence>
<evidence type="ECO:0000313" key="2">
    <source>
        <dbReference type="EMBL" id="MDQ0145637.1"/>
    </source>
</evidence>
<dbReference type="InterPro" id="IPR011042">
    <property type="entry name" value="6-blade_b-propeller_TolB-like"/>
</dbReference>
<keyword evidence="3" id="KW-1185">Reference proteome</keyword>
<dbReference type="AlphaFoldDB" id="A0AAJ1SXH8"/>
<protein>
    <submittedName>
        <fullName evidence="2">Tol biopolymer transport system component</fullName>
    </submittedName>
</protein>
<name>A0AAJ1SXH8_9MICC</name>
<gene>
    <name evidence="2" type="ORF">J2T23_001529</name>
</gene>
<organism evidence="2 3">
    <name type="scientific">Pseudarthrobacter niigatensis</name>
    <dbReference type="NCBI Taxonomy" id="369935"/>
    <lineage>
        <taxon>Bacteria</taxon>
        <taxon>Bacillati</taxon>
        <taxon>Actinomycetota</taxon>
        <taxon>Actinomycetes</taxon>
        <taxon>Micrococcales</taxon>
        <taxon>Micrococcaceae</taxon>
        <taxon>Pseudarthrobacter</taxon>
    </lineage>
</organism>
<dbReference type="SUPFAM" id="SSF69304">
    <property type="entry name" value="Tricorn protease N-terminal domain"/>
    <property type="match status" value="1"/>
</dbReference>
<dbReference type="EMBL" id="JAUSTB010000004">
    <property type="protein sequence ID" value="MDQ0145637.1"/>
    <property type="molecule type" value="Genomic_DNA"/>
</dbReference>
<dbReference type="RefSeq" id="WP_307358609.1">
    <property type="nucleotide sequence ID" value="NZ_JAUSTB010000004.1"/>
</dbReference>
<dbReference type="Proteomes" id="UP001239267">
    <property type="component" value="Unassembled WGS sequence"/>
</dbReference>
<comment type="caution">
    <text evidence="2">The sequence shown here is derived from an EMBL/GenBank/DDBJ whole genome shotgun (WGS) entry which is preliminary data.</text>
</comment>
<sequence length="177" mass="17969">MRGLSPGQQCEVWIASATGALDLAYSTGNMLLEAPNWSLDGSSLILNGDGKLWRLGLADGSLAEVPVTGVPALNNDHVLAPDGKTIYVSADDGHIYRAPLAGGPATRVTGDDGSFHFLHGVSPDGSELAYVGIEAGDFTRPGRLVTMPSDGGAAAAVDVGPGHCDGPSTRPTGNGCT</sequence>
<dbReference type="Gene3D" id="2.120.10.30">
    <property type="entry name" value="TolB, C-terminal domain"/>
    <property type="match status" value="1"/>
</dbReference>